<dbReference type="PROSITE" id="PS50292">
    <property type="entry name" value="PEROXIDASE_3"/>
    <property type="match status" value="1"/>
</dbReference>
<dbReference type="Pfam" id="PF03098">
    <property type="entry name" value="An_peroxidase"/>
    <property type="match status" value="1"/>
</dbReference>
<keyword evidence="5 8" id="KW-0732">Signal</keyword>
<dbReference type="InterPro" id="IPR019791">
    <property type="entry name" value="Haem_peroxidase_animal"/>
</dbReference>
<dbReference type="GO" id="GO:0020037">
    <property type="term" value="F:heme binding"/>
    <property type="evidence" value="ECO:0007669"/>
    <property type="project" value="InterPro"/>
</dbReference>
<reference evidence="9" key="2">
    <citation type="submission" date="2022-06" db="UniProtKB">
        <authorList>
            <consortium name="EnsemblMetazoa"/>
        </authorList>
    </citation>
    <scope>IDENTIFICATION</scope>
</reference>
<dbReference type="Proteomes" id="UP000007819">
    <property type="component" value="Chromosome A1"/>
</dbReference>
<evidence type="ECO:0000313" key="10">
    <source>
        <dbReference type="Proteomes" id="UP000007819"/>
    </source>
</evidence>
<evidence type="ECO:0000256" key="4">
    <source>
        <dbReference type="ARBA" id="ARBA00022617"/>
    </source>
</evidence>
<evidence type="ECO:0000256" key="6">
    <source>
        <dbReference type="ARBA" id="ARBA00023004"/>
    </source>
</evidence>
<keyword evidence="4 7" id="KW-0349">Heme</keyword>
<dbReference type="AlphaFoldDB" id="A0A8R2A609"/>
<protein>
    <recommendedName>
        <fullName evidence="11">Peroxidase</fullName>
    </recommendedName>
</protein>
<proteinExistence type="predicted"/>
<dbReference type="OrthoDB" id="823504at2759"/>
<evidence type="ECO:0000256" key="8">
    <source>
        <dbReference type="SAM" id="SignalP"/>
    </source>
</evidence>
<keyword evidence="3" id="KW-0575">Peroxidase</keyword>
<evidence type="ECO:0000313" key="9">
    <source>
        <dbReference type="EnsemblMetazoa" id="XP_001951217.2"/>
    </source>
</evidence>
<dbReference type="GO" id="GO:0004601">
    <property type="term" value="F:peroxidase activity"/>
    <property type="evidence" value="ECO:0007669"/>
    <property type="project" value="UniProtKB-KW"/>
</dbReference>
<feature type="signal peptide" evidence="8">
    <location>
        <begin position="1"/>
        <end position="23"/>
    </location>
</feature>
<dbReference type="RefSeq" id="XP_001951217.2">
    <property type="nucleotide sequence ID" value="XM_001951182.4"/>
</dbReference>
<evidence type="ECO:0000256" key="7">
    <source>
        <dbReference type="PIRSR" id="PIRSR619791-2"/>
    </source>
</evidence>
<evidence type="ECO:0008006" key="11">
    <source>
        <dbReference type="Google" id="ProtNLM"/>
    </source>
</evidence>
<dbReference type="PANTHER" id="PTHR11475">
    <property type="entry name" value="OXIDASE/PEROXIDASE"/>
    <property type="match status" value="1"/>
</dbReference>
<reference evidence="10" key="1">
    <citation type="submission" date="2010-06" db="EMBL/GenBank/DDBJ databases">
        <authorList>
            <person name="Jiang H."/>
            <person name="Abraham K."/>
            <person name="Ali S."/>
            <person name="Alsbrooks S.L."/>
            <person name="Anim B.N."/>
            <person name="Anosike U.S."/>
            <person name="Attaway T."/>
            <person name="Bandaranaike D.P."/>
            <person name="Battles P.K."/>
            <person name="Bell S.N."/>
            <person name="Bell A.V."/>
            <person name="Beltran B."/>
            <person name="Bickham C."/>
            <person name="Bustamante Y."/>
            <person name="Caleb T."/>
            <person name="Canada A."/>
            <person name="Cardenas V."/>
            <person name="Carter K."/>
            <person name="Chacko J."/>
            <person name="Chandrabose M.N."/>
            <person name="Chavez D."/>
            <person name="Chavez A."/>
            <person name="Chen L."/>
            <person name="Chu H.-S."/>
            <person name="Claassen K.J."/>
            <person name="Cockrell R."/>
            <person name="Collins M."/>
            <person name="Cooper J.A."/>
            <person name="Cree A."/>
            <person name="Curry S.M."/>
            <person name="Da Y."/>
            <person name="Dao M.D."/>
            <person name="Das B."/>
            <person name="Davila M.-L."/>
            <person name="Davy-Carroll L."/>
            <person name="Denson S."/>
            <person name="Dinh H."/>
            <person name="Ebong V.E."/>
            <person name="Edwards J.R."/>
            <person name="Egan A."/>
            <person name="El-Daye J."/>
            <person name="Escobedo L."/>
            <person name="Fernandez S."/>
            <person name="Fernando P.R."/>
            <person name="Flagg N."/>
            <person name="Forbes L.D."/>
            <person name="Fowler R.G."/>
            <person name="Fu Q."/>
            <person name="Gabisi R.A."/>
            <person name="Ganer J."/>
            <person name="Garbino Pronczuk A."/>
            <person name="Garcia R.M."/>
            <person name="Garner T."/>
            <person name="Garrett T.E."/>
            <person name="Gonzalez D.A."/>
            <person name="Hamid H."/>
            <person name="Hawkins E.S."/>
            <person name="Hirani K."/>
            <person name="Hogues M.E."/>
            <person name="Hollins B."/>
            <person name="Hsiao C.-H."/>
            <person name="Jabil R."/>
            <person name="James M.L."/>
            <person name="Jhangiani S.N."/>
            <person name="Johnson B."/>
            <person name="Johnson Q."/>
            <person name="Joshi V."/>
            <person name="Kalu J.B."/>
            <person name="Kam C."/>
            <person name="Kashfia A."/>
            <person name="Keebler J."/>
            <person name="Kisamo H."/>
            <person name="Kovar C.L."/>
            <person name="Lago L.A."/>
            <person name="Lai C.-Y."/>
            <person name="Laidlaw J."/>
            <person name="Lara F."/>
            <person name="Le T.-K."/>
            <person name="Lee S.L."/>
            <person name="Legall F.H."/>
            <person name="Lemon S.J."/>
            <person name="Lewis L.R."/>
            <person name="Li B."/>
            <person name="Liu Y."/>
            <person name="Liu Y.-S."/>
            <person name="Lopez J."/>
            <person name="Lozado R.J."/>
            <person name="Lu J."/>
            <person name="Madu R.C."/>
            <person name="Maheshwari M."/>
            <person name="Maheshwari R."/>
            <person name="Malloy K."/>
            <person name="Martinez E."/>
            <person name="Mathew T."/>
            <person name="Mercado I.C."/>
            <person name="Mercado C."/>
            <person name="Meyer B."/>
            <person name="Montgomery K."/>
            <person name="Morgan M.B."/>
            <person name="Munidasa M."/>
            <person name="Nazareth L.V."/>
            <person name="Nelson J."/>
            <person name="Ng B.M."/>
            <person name="Nguyen N.B."/>
            <person name="Nguyen P.Q."/>
            <person name="Nguyen T."/>
            <person name="Obregon M."/>
            <person name="Okwuonu G.O."/>
            <person name="Onwere C.G."/>
            <person name="Orozco G."/>
            <person name="Parra A."/>
            <person name="Patel S."/>
            <person name="Patil S."/>
            <person name="Perez A."/>
            <person name="Perez Y."/>
            <person name="Pham C."/>
            <person name="Primus E.L."/>
            <person name="Pu L.-L."/>
            <person name="Puazo M."/>
            <person name="Qin X."/>
            <person name="Quiroz J.B."/>
            <person name="Reese J."/>
            <person name="Richards S."/>
            <person name="Rives C.M."/>
            <person name="Robberts R."/>
            <person name="Ruiz S.J."/>
            <person name="Ruiz M.J."/>
            <person name="Santibanez J."/>
            <person name="Schneider B.W."/>
            <person name="Sisson I."/>
            <person name="Smith M."/>
            <person name="Sodergren E."/>
            <person name="Song X.-Z."/>
            <person name="Song B.B."/>
            <person name="Summersgill H."/>
            <person name="Thelus R."/>
            <person name="Thornton R.D."/>
            <person name="Trejos Z.Y."/>
            <person name="Usmani K."/>
            <person name="Vattathil S."/>
            <person name="Villasana D."/>
            <person name="Walker D.L."/>
            <person name="Wang S."/>
            <person name="Wang K."/>
            <person name="White C.S."/>
            <person name="Williams A.C."/>
            <person name="Williamson J."/>
            <person name="Wilson K."/>
            <person name="Woghiren I.O."/>
            <person name="Woodworth J.R."/>
            <person name="Worley K.C."/>
            <person name="Wright R.A."/>
            <person name="Wu W."/>
            <person name="Young L."/>
            <person name="Zhang L."/>
            <person name="Zhang J."/>
            <person name="Zhu Y."/>
            <person name="Muzny D.M."/>
            <person name="Weinstock G."/>
            <person name="Gibbs R.A."/>
        </authorList>
    </citation>
    <scope>NUCLEOTIDE SEQUENCE [LARGE SCALE GENOMIC DNA]</scope>
    <source>
        <strain evidence="10">LSR1</strain>
    </source>
</reference>
<keyword evidence="10" id="KW-1185">Reference proteome</keyword>
<evidence type="ECO:0000256" key="5">
    <source>
        <dbReference type="ARBA" id="ARBA00022729"/>
    </source>
</evidence>
<keyword evidence="2" id="KW-0964">Secreted</keyword>
<comment type="subcellular location">
    <subcellularLocation>
        <location evidence="1">Secreted</location>
    </subcellularLocation>
</comment>
<accession>A0A8R2A609</accession>
<dbReference type="GO" id="GO:0046872">
    <property type="term" value="F:metal ion binding"/>
    <property type="evidence" value="ECO:0007669"/>
    <property type="project" value="UniProtKB-KW"/>
</dbReference>
<dbReference type="CDD" id="cd09823">
    <property type="entry name" value="peroxinectin_like"/>
    <property type="match status" value="1"/>
</dbReference>
<feature type="binding site" description="axial binding residue" evidence="7">
    <location>
        <position position="413"/>
    </location>
    <ligand>
        <name>heme b</name>
        <dbReference type="ChEBI" id="CHEBI:60344"/>
    </ligand>
    <ligandPart>
        <name>Fe</name>
        <dbReference type="ChEBI" id="CHEBI:18248"/>
    </ligandPart>
</feature>
<dbReference type="InterPro" id="IPR037120">
    <property type="entry name" value="Haem_peroxidase_sf_animal"/>
</dbReference>
<evidence type="ECO:0000256" key="2">
    <source>
        <dbReference type="ARBA" id="ARBA00022525"/>
    </source>
</evidence>
<evidence type="ECO:0000256" key="1">
    <source>
        <dbReference type="ARBA" id="ARBA00004613"/>
    </source>
</evidence>
<keyword evidence="6 7" id="KW-0408">Iron</keyword>
<name>A0A8R2A609_ACYPI</name>
<dbReference type="GeneID" id="100164771"/>
<evidence type="ECO:0000256" key="3">
    <source>
        <dbReference type="ARBA" id="ARBA00022559"/>
    </source>
</evidence>
<sequence>MEVMKYAVLLLCTAAVIYTPASSTDTNGRTRRQSFIDFLPWNSRIGTADSPAAAATAGGTMVTGAQSVAQQNVADVCLTSIPCNPRARYRSFDGSCNNLQQPGWGSVNTALVRLLPAAYQDGESRPRLTSFGRVLPSARLIRTTLFPERNVPDIRFTLAVMQWAQVVAHDVTLLTEKSAPDCCASNGKLLPIETLHPNCFPIPVPANDHFYSRFGTACLPAKRTVSSDDFGCTLKPQQKVIATTHFLDASLVYGATGQTAGNLRSFRAGRMRAQITRDGRMFMPNVNTPTQSCNVATNTEVCYRSGDGRVNQHPDMAVSQVALLRLHNFLVTEFAQLNPQWTDEILYQEARKFVIAIIQHITYNEFLPILLGENYVRENGISTLKQGYSNLYNSNINPSTLASFAGGAFRSLHSLVPSVFNLVNEDRENGGAPTRFSEWMNKPGIIQRPGNYDMFLRGIATQPQQAQDIFFSEEITDLLFRANGPLGQDLVAKDIQRGRDMGIPSYNHFRTLCGLPKATTFDDLRDVMDEERIERLVKIYPTVDDIDYLVGGMLERIIPGTLTTPSFRCVLGEGFFRYKAGDRFFYEYDISPGAFSPDQLSVIRRFSLSTLICLTGDNIQTMQRNAFLQINPGNALVPCRQILTELDLAPWRFQS</sequence>
<dbReference type="Gene3D" id="1.10.640.10">
    <property type="entry name" value="Haem peroxidase domain superfamily, animal type"/>
    <property type="match status" value="1"/>
</dbReference>
<dbReference type="GO" id="GO:0005576">
    <property type="term" value="C:extracellular region"/>
    <property type="evidence" value="ECO:0007669"/>
    <property type="project" value="UniProtKB-SubCell"/>
</dbReference>
<dbReference type="PANTHER" id="PTHR11475:SF86">
    <property type="entry name" value="PEROXIDASE"/>
    <property type="match status" value="1"/>
</dbReference>
<dbReference type="SUPFAM" id="SSF48113">
    <property type="entry name" value="Heme-dependent peroxidases"/>
    <property type="match status" value="1"/>
</dbReference>
<keyword evidence="3" id="KW-0560">Oxidoreductase</keyword>
<dbReference type="FunFam" id="1.10.640.10:FF:000003">
    <property type="entry name" value="chorion peroxidase"/>
    <property type="match status" value="1"/>
</dbReference>
<feature type="chain" id="PRO_5035730156" description="Peroxidase" evidence="8">
    <location>
        <begin position="24"/>
        <end position="655"/>
    </location>
</feature>
<dbReference type="KEGG" id="api:100164771"/>
<dbReference type="EnsemblMetazoa" id="XM_001951182.5">
    <property type="protein sequence ID" value="XP_001951217.2"/>
    <property type="gene ID" value="LOC100164771"/>
</dbReference>
<dbReference type="InterPro" id="IPR010255">
    <property type="entry name" value="Haem_peroxidase_sf"/>
</dbReference>
<keyword evidence="7" id="KW-0479">Metal-binding</keyword>
<dbReference type="PRINTS" id="PR00457">
    <property type="entry name" value="ANPEROXIDASE"/>
</dbReference>
<organism evidence="9 10">
    <name type="scientific">Acyrthosiphon pisum</name>
    <name type="common">Pea aphid</name>
    <dbReference type="NCBI Taxonomy" id="7029"/>
    <lineage>
        <taxon>Eukaryota</taxon>
        <taxon>Metazoa</taxon>
        <taxon>Ecdysozoa</taxon>
        <taxon>Arthropoda</taxon>
        <taxon>Hexapoda</taxon>
        <taxon>Insecta</taxon>
        <taxon>Pterygota</taxon>
        <taxon>Neoptera</taxon>
        <taxon>Paraneoptera</taxon>
        <taxon>Hemiptera</taxon>
        <taxon>Sternorrhyncha</taxon>
        <taxon>Aphidomorpha</taxon>
        <taxon>Aphidoidea</taxon>
        <taxon>Aphididae</taxon>
        <taxon>Macrosiphini</taxon>
        <taxon>Acyrthosiphon</taxon>
    </lineage>
</organism>
<dbReference type="GO" id="GO:0006979">
    <property type="term" value="P:response to oxidative stress"/>
    <property type="evidence" value="ECO:0007669"/>
    <property type="project" value="InterPro"/>
</dbReference>
<dbReference type="GO" id="GO:0022412">
    <property type="term" value="P:cellular process involved in reproduction in multicellular organism"/>
    <property type="evidence" value="ECO:0007669"/>
    <property type="project" value="UniProtKB-ARBA"/>
</dbReference>